<name>A0A392S475_9FABA</name>
<dbReference type="AlphaFoldDB" id="A0A392S475"/>
<keyword evidence="1" id="KW-0472">Membrane</keyword>
<proteinExistence type="predicted"/>
<organism evidence="2 3">
    <name type="scientific">Trifolium medium</name>
    <dbReference type="NCBI Taxonomy" id="97028"/>
    <lineage>
        <taxon>Eukaryota</taxon>
        <taxon>Viridiplantae</taxon>
        <taxon>Streptophyta</taxon>
        <taxon>Embryophyta</taxon>
        <taxon>Tracheophyta</taxon>
        <taxon>Spermatophyta</taxon>
        <taxon>Magnoliopsida</taxon>
        <taxon>eudicotyledons</taxon>
        <taxon>Gunneridae</taxon>
        <taxon>Pentapetalae</taxon>
        <taxon>rosids</taxon>
        <taxon>fabids</taxon>
        <taxon>Fabales</taxon>
        <taxon>Fabaceae</taxon>
        <taxon>Papilionoideae</taxon>
        <taxon>50 kb inversion clade</taxon>
        <taxon>NPAAA clade</taxon>
        <taxon>Hologalegina</taxon>
        <taxon>IRL clade</taxon>
        <taxon>Trifolieae</taxon>
        <taxon>Trifolium</taxon>
    </lineage>
</organism>
<evidence type="ECO:0000313" key="3">
    <source>
        <dbReference type="Proteomes" id="UP000265520"/>
    </source>
</evidence>
<evidence type="ECO:0000256" key="1">
    <source>
        <dbReference type="SAM" id="Phobius"/>
    </source>
</evidence>
<sequence>GAGATRSAMVQGQFDLLVSAQRAAGAGATRSVALFFCFSFWCWRNTRAVLRDAQVC</sequence>
<dbReference type="Proteomes" id="UP000265520">
    <property type="component" value="Unassembled WGS sequence"/>
</dbReference>
<dbReference type="EMBL" id="LXQA010307473">
    <property type="protein sequence ID" value="MCI42676.1"/>
    <property type="molecule type" value="Genomic_DNA"/>
</dbReference>
<reference evidence="2 3" key="1">
    <citation type="journal article" date="2018" name="Front. Plant Sci.">
        <title>Red Clover (Trifolium pratense) and Zigzag Clover (T. medium) - A Picture of Genomic Similarities and Differences.</title>
        <authorList>
            <person name="Dluhosova J."/>
            <person name="Istvanek J."/>
            <person name="Nedelnik J."/>
            <person name="Repkova J."/>
        </authorList>
    </citation>
    <scope>NUCLEOTIDE SEQUENCE [LARGE SCALE GENOMIC DNA]</scope>
    <source>
        <strain evidence="3">cv. 10/8</strain>
        <tissue evidence="2">Leaf</tissue>
    </source>
</reference>
<keyword evidence="3" id="KW-1185">Reference proteome</keyword>
<protein>
    <submittedName>
        <fullName evidence="2">Uncharacterized protein</fullName>
    </submittedName>
</protein>
<comment type="caution">
    <text evidence="2">The sequence shown here is derived from an EMBL/GenBank/DDBJ whole genome shotgun (WGS) entry which is preliminary data.</text>
</comment>
<evidence type="ECO:0000313" key="2">
    <source>
        <dbReference type="EMBL" id="MCI42676.1"/>
    </source>
</evidence>
<feature type="transmembrane region" description="Helical" evidence="1">
    <location>
        <begin position="23"/>
        <end position="43"/>
    </location>
</feature>
<keyword evidence="1" id="KW-1133">Transmembrane helix</keyword>
<keyword evidence="1" id="KW-0812">Transmembrane</keyword>
<feature type="non-terminal residue" evidence="2">
    <location>
        <position position="1"/>
    </location>
</feature>
<accession>A0A392S475</accession>